<dbReference type="AlphaFoldDB" id="A0AB73LL51"/>
<accession>A0AB73LL51</accession>
<organism evidence="1 2">
    <name type="scientific">Leptospira santarosai</name>
    <dbReference type="NCBI Taxonomy" id="28183"/>
    <lineage>
        <taxon>Bacteria</taxon>
        <taxon>Pseudomonadati</taxon>
        <taxon>Spirochaetota</taxon>
        <taxon>Spirochaetia</taxon>
        <taxon>Leptospirales</taxon>
        <taxon>Leptospiraceae</taxon>
        <taxon>Leptospira</taxon>
    </lineage>
</organism>
<gene>
    <name evidence="1" type="ORF">BWD14_16065</name>
</gene>
<evidence type="ECO:0000313" key="1">
    <source>
        <dbReference type="EMBL" id="ONF91656.1"/>
    </source>
</evidence>
<proteinExistence type="predicted"/>
<comment type="caution">
    <text evidence="1">The sequence shown here is derived from an EMBL/GenBank/DDBJ whole genome shotgun (WGS) entry which is preliminary data.</text>
</comment>
<protein>
    <submittedName>
        <fullName evidence="1">Uncharacterized protein</fullName>
    </submittedName>
</protein>
<sequence>MRPWEKIDFLSTVNLFLVFYEKGIDFPFPIFSLLRTIFPIKNQSSYSEVISGSYFFEVSKQYCFLG</sequence>
<reference evidence="1 2" key="1">
    <citation type="submission" date="2017-01" db="EMBL/GenBank/DDBJ databases">
        <title>Comparative genomic analysis of Brazilian Leptospira santarosai.</title>
        <authorList>
            <person name="Moreno L.Z."/>
            <person name="Miraglia F."/>
            <person name="Kremer F.S."/>
            <person name="Eslabao M.R."/>
            <person name="Lilenbaum W."/>
            <person name="Dellagostin O.A."/>
            <person name="Moreno A.M."/>
        </authorList>
    </citation>
    <scope>NUCLEOTIDE SEQUENCE [LARGE SCALE GENOMIC DNA]</scope>
    <source>
        <strain evidence="1 2">M52/8-19</strain>
    </source>
</reference>
<name>A0AB73LL51_9LEPT</name>
<dbReference type="Proteomes" id="UP000189337">
    <property type="component" value="Unassembled WGS sequence"/>
</dbReference>
<dbReference type="EMBL" id="MTSU01000018">
    <property type="protein sequence ID" value="ONF91656.1"/>
    <property type="molecule type" value="Genomic_DNA"/>
</dbReference>
<evidence type="ECO:0000313" key="2">
    <source>
        <dbReference type="Proteomes" id="UP000189337"/>
    </source>
</evidence>